<feature type="transmembrane region" description="Helical" evidence="2">
    <location>
        <begin position="55"/>
        <end position="75"/>
    </location>
</feature>
<reference evidence="3 4" key="1">
    <citation type="submission" date="2017-07" db="EMBL/GenBank/DDBJ databases">
        <authorList>
            <person name="Sun Z.S."/>
            <person name="Albrecht U."/>
            <person name="Echele G."/>
            <person name="Lee C.C."/>
        </authorList>
    </citation>
    <scope>NUCLEOTIDE SEQUENCE [LARGE SCALE GENOMIC DNA]</scope>
    <source>
        <strain evidence="3 4">CGMCC 1.12710</strain>
    </source>
</reference>
<evidence type="ECO:0000256" key="2">
    <source>
        <dbReference type="SAM" id="Phobius"/>
    </source>
</evidence>
<feature type="transmembrane region" description="Helical" evidence="2">
    <location>
        <begin position="172"/>
        <end position="193"/>
    </location>
</feature>
<evidence type="ECO:0000313" key="4">
    <source>
        <dbReference type="Proteomes" id="UP000198346"/>
    </source>
</evidence>
<proteinExistence type="predicted"/>
<keyword evidence="2" id="KW-0472">Membrane</keyword>
<evidence type="ECO:0000256" key="1">
    <source>
        <dbReference type="SAM" id="MobiDB-lite"/>
    </source>
</evidence>
<gene>
    <name evidence="3" type="ORF">SAMN06297382_2511</name>
</gene>
<protein>
    <recommendedName>
        <fullName evidence="5">Sulfatase N-terminal domain-containing protein</fullName>
    </recommendedName>
</protein>
<dbReference type="InterPro" id="IPR017850">
    <property type="entry name" value="Alkaline_phosphatase_core_sf"/>
</dbReference>
<keyword evidence="2" id="KW-1133">Transmembrane helix</keyword>
<accession>A0A239PXM9</accession>
<feature type="region of interest" description="Disordered" evidence="1">
    <location>
        <begin position="18"/>
        <end position="39"/>
    </location>
</feature>
<organism evidence="3 4">
    <name type="scientific">Amphiplicatus metriothermophilus</name>
    <dbReference type="NCBI Taxonomy" id="1519374"/>
    <lineage>
        <taxon>Bacteria</taxon>
        <taxon>Pseudomonadati</taxon>
        <taxon>Pseudomonadota</taxon>
        <taxon>Alphaproteobacteria</taxon>
        <taxon>Parvularculales</taxon>
        <taxon>Parvularculaceae</taxon>
        <taxon>Amphiplicatus</taxon>
    </lineage>
</organism>
<keyword evidence="4" id="KW-1185">Reference proteome</keyword>
<feature type="non-terminal residue" evidence="3">
    <location>
        <position position="1"/>
    </location>
</feature>
<evidence type="ECO:0000313" key="3">
    <source>
        <dbReference type="EMBL" id="SNT75069.1"/>
    </source>
</evidence>
<keyword evidence="2" id="KW-0812">Transmembrane</keyword>
<feature type="transmembrane region" description="Helical" evidence="2">
    <location>
        <begin position="144"/>
        <end position="165"/>
    </location>
</feature>
<name>A0A239PXM9_9PROT</name>
<dbReference type="Proteomes" id="UP000198346">
    <property type="component" value="Unassembled WGS sequence"/>
</dbReference>
<feature type="transmembrane region" description="Helical" evidence="2">
    <location>
        <begin position="87"/>
        <end position="107"/>
    </location>
</feature>
<feature type="transmembrane region" description="Helical" evidence="2">
    <location>
        <begin position="114"/>
        <end position="138"/>
    </location>
</feature>
<dbReference type="AlphaFoldDB" id="A0A239PXM9"/>
<dbReference type="EMBL" id="FZQA01000007">
    <property type="protein sequence ID" value="SNT75069.1"/>
    <property type="molecule type" value="Genomic_DNA"/>
</dbReference>
<dbReference type="Gene3D" id="3.40.720.10">
    <property type="entry name" value="Alkaline Phosphatase, subunit A"/>
    <property type="match status" value="1"/>
</dbReference>
<sequence>QNANDLFFAEPAALHRPSPLSRNRLTSEWGGSRGAGQNESRKLDMGWILRQPRELLFALGAAVSVAVIGPLGIFLDNPGAADLSDLAPSMAVLISVALTVPVFFYRLGSLGERIALAFPIMLFAFFKFLGFYGAAIFLGLKDSVAVSAAVIGLLFVCAASTAPFRRVNRERIILFVFVVSGAAAAASMTFSLYEIIKRKPIGLMVAEELTKVIATPTAAADDDLPDIIYIVPDRYASSTVLREAFGFDSEVFLNALEQRGFHYVKNARANYAKTVESLASTLNMTDLEPLFQVMPADSTDRGPLHVMIEDNAVQRVLRSIGYQYVHLGNWWEPTRINKNAHKNYYGQRGFSNLSEFDRTLLATTPLPWVERHFGKGQTKECRRLRSQLDYLEEIRARAEDGPIFVFAHLTIPHDPITMDAEGNCIKPVSYPGSGISWGEFKGNYVAYVEQFNRRILEIFDANRSVDRGRSMIFVIQSDEGPYPRRLREQPFMNMHGFGLDEMRMKFGILNAIYWDSSRYGRPYLTQTPINNWRIIFSKIASLEIPLVTDQRSVVFRNDHYVYDVKDVTEVLADPESNVSALLKAETHPAEALTPR</sequence>
<dbReference type="SUPFAM" id="SSF53649">
    <property type="entry name" value="Alkaline phosphatase-like"/>
    <property type="match status" value="1"/>
</dbReference>
<evidence type="ECO:0008006" key="5">
    <source>
        <dbReference type="Google" id="ProtNLM"/>
    </source>
</evidence>